<dbReference type="PROSITE" id="PS00028">
    <property type="entry name" value="ZINC_FINGER_C2H2_1"/>
    <property type="match status" value="1"/>
</dbReference>
<dbReference type="GO" id="GO:0005814">
    <property type="term" value="C:centriole"/>
    <property type="evidence" value="ECO:0007669"/>
    <property type="project" value="UniProtKB-SubCell"/>
</dbReference>
<keyword evidence="12" id="KW-0969">Cilium</keyword>
<evidence type="ECO:0000256" key="14">
    <source>
        <dbReference type="ARBA" id="ARBA00023242"/>
    </source>
</evidence>
<evidence type="ECO:0000256" key="15">
    <source>
        <dbReference type="ARBA" id="ARBA00023273"/>
    </source>
</evidence>
<keyword evidence="15" id="KW-0966">Cell projection</keyword>
<dbReference type="GO" id="GO:0140706">
    <property type="term" value="P:protein-containing complex localization to centriolar satellite"/>
    <property type="evidence" value="ECO:0007669"/>
    <property type="project" value="Ensembl"/>
</dbReference>
<evidence type="ECO:0000256" key="6">
    <source>
        <dbReference type="ARBA" id="ARBA00022490"/>
    </source>
</evidence>
<dbReference type="Ensembl" id="ENSCABT00000012710.1">
    <property type="protein sequence ID" value="ENSCABP00000011599.1"/>
    <property type="gene ID" value="ENSCABG00000008662.1"/>
</dbReference>
<dbReference type="GO" id="GO:0045724">
    <property type="term" value="P:positive regulation of cilium assembly"/>
    <property type="evidence" value="ECO:0007669"/>
    <property type="project" value="Ensembl"/>
</dbReference>
<dbReference type="Pfam" id="PF13815">
    <property type="entry name" value="Dzip-like_N"/>
    <property type="match status" value="1"/>
</dbReference>
<dbReference type="GO" id="GO:0008270">
    <property type="term" value="F:zinc ion binding"/>
    <property type="evidence" value="ECO:0007669"/>
    <property type="project" value="UniProtKB-KW"/>
</dbReference>
<keyword evidence="8 18" id="KW-0863">Zinc-finger</keyword>
<dbReference type="AlphaFoldDB" id="A0A8C0GNY1"/>
<dbReference type="Pfam" id="PF25977">
    <property type="entry name" value="DZIP1"/>
    <property type="match status" value="1"/>
</dbReference>
<dbReference type="GO" id="GO:0120316">
    <property type="term" value="P:sperm flagellum assembly"/>
    <property type="evidence" value="ECO:0007669"/>
    <property type="project" value="Ensembl"/>
</dbReference>
<evidence type="ECO:0000256" key="2">
    <source>
        <dbReference type="ARBA" id="ARBA00004120"/>
    </source>
</evidence>
<keyword evidence="9" id="KW-0970">Cilium biogenesis/degradation</keyword>
<reference evidence="22" key="1">
    <citation type="submission" date="2025-08" db="UniProtKB">
        <authorList>
            <consortium name="Ensembl"/>
        </authorList>
    </citation>
    <scope>IDENTIFICATION</scope>
</reference>
<evidence type="ECO:0000256" key="10">
    <source>
        <dbReference type="ARBA" id="ARBA00022833"/>
    </source>
</evidence>
<dbReference type="GO" id="GO:0032053">
    <property type="term" value="P:ciliary basal body organization"/>
    <property type="evidence" value="ECO:0007669"/>
    <property type="project" value="Ensembl"/>
</dbReference>
<keyword evidence="11 19" id="KW-0175">Coiled coil</keyword>
<keyword evidence="5" id="KW-0217">Developmental protein</keyword>
<keyword evidence="13" id="KW-0206">Cytoskeleton</keyword>
<feature type="coiled-coil region" evidence="19">
    <location>
        <begin position="383"/>
        <end position="410"/>
    </location>
</feature>
<dbReference type="GO" id="GO:0036064">
    <property type="term" value="C:ciliary basal body"/>
    <property type="evidence" value="ECO:0007669"/>
    <property type="project" value="Ensembl"/>
</dbReference>
<dbReference type="GO" id="GO:0007507">
    <property type="term" value="P:heart development"/>
    <property type="evidence" value="ECO:0007669"/>
    <property type="project" value="Ensembl"/>
</dbReference>
<evidence type="ECO:0000256" key="11">
    <source>
        <dbReference type="ARBA" id="ARBA00023054"/>
    </source>
</evidence>
<gene>
    <name evidence="22" type="primary">DZIP1</name>
</gene>
<dbReference type="InterPro" id="IPR032714">
    <property type="entry name" value="DZIP1_N"/>
</dbReference>
<dbReference type="GO" id="GO:0016607">
    <property type="term" value="C:nuclear speck"/>
    <property type="evidence" value="ECO:0007669"/>
    <property type="project" value="Ensembl"/>
</dbReference>
<evidence type="ECO:0000256" key="3">
    <source>
        <dbReference type="ARBA" id="ARBA00004123"/>
    </source>
</evidence>
<dbReference type="PANTHER" id="PTHR21502:SF5">
    <property type="entry name" value="CILIUM ASSEMBLY PROTEIN DZIP1"/>
    <property type="match status" value="1"/>
</dbReference>
<comment type="subcellular location">
    <subcellularLocation>
        <location evidence="2">Cytoplasm</location>
        <location evidence="2">Cytoskeleton</location>
        <location evidence="2">Cilium basal body</location>
    </subcellularLocation>
    <subcellularLocation>
        <location evidence="1">Cytoplasm</location>
        <location evidence="1">Cytoskeleton</location>
        <location evidence="1">Microtubule organizing center</location>
        <location evidence="1">Centrosome</location>
        <location evidence="1">Centriole</location>
    </subcellularLocation>
    <subcellularLocation>
        <location evidence="3">Nucleus</location>
    </subcellularLocation>
</comment>
<dbReference type="PROSITE" id="PS50157">
    <property type="entry name" value="ZINC_FINGER_C2H2_2"/>
    <property type="match status" value="1"/>
</dbReference>
<sequence>HPHPAPSSASLSHCSLAGMGSTATLGPLPTFQFRPRHGSPDWRRLSAVDVERVASELDVVALQEHLGHVTFCSAERLLCPHCRGPADPLLLKLVRLAQLSIEYLLHCQEHLGAQLQGREQALRAADTRLEEVGKEVAQRAQEMKLLKEECRRRKKMISTQQMMLEARASYHQCQFCDKAFMNYSFLQSHMQRRHKEESHTEQKKKAQTDKLQDEIDKLKEQLQLTKSLLEAEQQAHMARFSKEYEHQRSKEEEILQSFRKWKEEEKEKLADEIEKVKEMFMKEFKELATKNTALENQLLELQKSNIQLKSNLGTLKDSHEFTEERPQSDQDYQNMMQLLEKQESKWTSRIQALHQEHEKERCQLLSQIEKLKSSMTEDLNASNIFYKKRIEELGQRLQEQNELIISQKQQVCFIKYSWVSKTLGACEKRFFFNTVICALLVHMLEPIEELSEEEKEKNEHKIGRSKQHLINALKTNPSLTKELRTVLEQTLVEKLESLGIKAGVRGIPSDYLNKVLVSVESAREEKEKQVPDIQLIREHLERQVSFRIEERSSSACNRLVSSSHLASEGWTNFRIILFYWYQAFLNNSVCVHSSLNTPPFSSEDEVDDDDIMHSYISPELLQLKASSNSMNNCGMITGKSDMDWTEESEMEEIETPSKPSKGALIQKLTEQVENTLSSHGNKNKPAGGINVTQAFIKKEDAQELKVLHYFLCAIDSQNLHCDKGPSNPHQRVRTNISDAHSCKGITTSSAPGTTTAFLGNTLTDSCMISSATLSGTDWRGTTLVSAVQLIIIGVRRGIVIPPRCSQPSCSPGCSYPTSALSSSVPLGTWTSYPWDPPTRQWLFWNL</sequence>
<evidence type="ECO:0000256" key="8">
    <source>
        <dbReference type="ARBA" id="ARBA00022771"/>
    </source>
</evidence>
<evidence type="ECO:0000256" key="4">
    <source>
        <dbReference type="ARBA" id="ARBA00009131"/>
    </source>
</evidence>
<keyword evidence="7" id="KW-0479">Metal-binding</keyword>
<dbReference type="GO" id="GO:1903566">
    <property type="term" value="P:positive regulation of protein localization to cilium"/>
    <property type="evidence" value="ECO:0007669"/>
    <property type="project" value="Ensembl"/>
</dbReference>
<organism evidence="22 23">
    <name type="scientific">Chelonoidis abingdonii</name>
    <name type="common">Abingdon island giant tortoise</name>
    <name type="synonym">Testudo abingdonii</name>
    <dbReference type="NCBI Taxonomy" id="106734"/>
    <lineage>
        <taxon>Eukaryota</taxon>
        <taxon>Metazoa</taxon>
        <taxon>Chordata</taxon>
        <taxon>Craniata</taxon>
        <taxon>Vertebrata</taxon>
        <taxon>Euteleostomi</taxon>
        <taxon>Archelosauria</taxon>
        <taxon>Testudinata</taxon>
        <taxon>Testudines</taxon>
        <taxon>Cryptodira</taxon>
        <taxon>Durocryptodira</taxon>
        <taxon>Testudinoidea</taxon>
        <taxon>Testudinidae</taxon>
        <taxon>Chelonoidis</taxon>
    </lineage>
</organism>
<keyword evidence="23" id="KW-1185">Reference proteome</keyword>
<feature type="region of interest" description="Disordered" evidence="20">
    <location>
        <begin position="191"/>
        <end position="210"/>
    </location>
</feature>
<dbReference type="GO" id="GO:0045184">
    <property type="term" value="P:establishment of protein localization"/>
    <property type="evidence" value="ECO:0007669"/>
    <property type="project" value="Ensembl"/>
</dbReference>
<name>A0A8C0GNY1_CHEAB</name>
<dbReference type="InterPro" id="IPR058883">
    <property type="entry name" value="DZIP1_dom"/>
</dbReference>
<evidence type="ECO:0000256" key="16">
    <source>
        <dbReference type="ARBA" id="ARBA00072553"/>
    </source>
</evidence>
<protein>
    <recommendedName>
        <fullName evidence="16">Cilium assembly protein DZIP1</fullName>
    </recommendedName>
    <alternativeName>
        <fullName evidence="17">DAZ-interacting zinc finger protein 1</fullName>
    </alternativeName>
</protein>
<dbReference type="Gene3D" id="3.30.160.60">
    <property type="entry name" value="Classic Zinc Finger"/>
    <property type="match status" value="1"/>
</dbReference>
<dbReference type="FunFam" id="3.30.160.60:FF:001591">
    <property type="entry name" value="DAZ interacting zinc finger protein 1"/>
    <property type="match status" value="1"/>
</dbReference>
<comment type="similarity">
    <text evidence="4">Belongs to the DZIP C2H2-type zinc-finger protein family.</text>
</comment>
<evidence type="ECO:0000256" key="19">
    <source>
        <dbReference type="SAM" id="Coils"/>
    </source>
</evidence>
<accession>A0A8C0GNY1</accession>
<evidence type="ECO:0000259" key="21">
    <source>
        <dbReference type="PROSITE" id="PS50157"/>
    </source>
</evidence>
<dbReference type="InterPro" id="IPR051241">
    <property type="entry name" value="DZIP_RILPL"/>
</dbReference>
<dbReference type="GO" id="GO:0060090">
    <property type="term" value="F:molecular adaptor activity"/>
    <property type="evidence" value="ECO:0007669"/>
    <property type="project" value="Ensembl"/>
</dbReference>
<dbReference type="GO" id="GO:0097539">
    <property type="term" value="C:ciliary transition fiber"/>
    <property type="evidence" value="ECO:0007669"/>
    <property type="project" value="Ensembl"/>
</dbReference>
<dbReference type="InterPro" id="IPR013087">
    <property type="entry name" value="Znf_C2H2_type"/>
</dbReference>
<evidence type="ECO:0000256" key="18">
    <source>
        <dbReference type="PROSITE-ProRule" id="PRU00042"/>
    </source>
</evidence>
<evidence type="ECO:0000256" key="17">
    <source>
        <dbReference type="ARBA" id="ARBA00079993"/>
    </source>
</evidence>
<evidence type="ECO:0000313" key="22">
    <source>
        <dbReference type="Ensembl" id="ENSCABP00000011599.1"/>
    </source>
</evidence>
<dbReference type="OMA" id="TWQAFES"/>
<evidence type="ECO:0000256" key="5">
    <source>
        <dbReference type="ARBA" id="ARBA00022473"/>
    </source>
</evidence>
<evidence type="ECO:0000256" key="13">
    <source>
        <dbReference type="ARBA" id="ARBA00023212"/>
    </source>
</evidence>
<dbReference type="GO" id="GO:0062063">
    <property type="term" value="F:BBSome binding"/>
    <property type="evidence" value="ECO:0007669"/>
    <property type="project" value="Ensembl"/>
</dbReference>
<evidence type="ECO:0000313" key="23">
    <source>
        <dbReference type="Proteomes" id="UP000694404"/>
    </source>
</evidence>
<keyword evidence="6" id="KW-0963">Cytoplasm</keyword>
<evidence type="ECO:0000256" key="7">
    <source>
        <dbReference type="ARBA" id="ARBA00022723"/>
    </source>
</evidence>
<keyword evidence="10" id="KW-0862">Zinc</keyword>
<feature type="compositionally biased region" description="Basic and acidic residues" evidence="20">
    <location>
        <begin position="194"/>
        <end position="210"/>
    </location>
</feature>
<dbReference type="GO" id="GO:0051649">
    <property type="term" value="P:establishment of localization in cell"/>
    <property type="evidence" value="ECO:0007669"/>
    <property type="project" value="Ensembl"/>
</dbReference>
<evidence type="ECO:0000256" key="1">
    <source>
        <dbReference type="ARBA" id="ARBA00004114"/>
    </source>
</evidence>
<evidence type="ECO:0000256" key="9">
    <source>
        <dbReference type="ARBA" id="ARBA00022794"/>
    </source>
</evidence>
<dbReference type="GO" id="GO:0061512">
    <property type="term" value="P:protein localization to cilium"/>
    <property type="evidence" value="ECO:0007669"/>
    <property type="project" value="Ensembl"/>
</dbReference>
<dbReference type="GeneTree" id="ENSGT00940000156862"/>
<keyword evidence="14" id="KW-0539">Nucleus</keyword>
<feature type="coiled-coil region" evidence="19">
    <location>
        <begin position="259"/>
        <end position="311"/>
    </location>
</feature>
<dbReference type="Proteomes" id="UP000694404">
    <property type="component" value="Unplaced"/>
</dbReference>
<dbReference type="GO" id="GO:0140311">
    <property type="term" value="F:protein sequestering activity"/>
    <property type="evidence" value="ECO:0007669"/>
    <property type="project" value="Ensembl"/>
</dbReference>
<dbReference type="GO" id="GO:0007224">
    <property type="term" value="P:smoothened signaling pathway"/>
    <property type="evidence" value="ECO:0007669"/>
    <property type="project" value="Ensembl"/>
</dbReference>
<dbReference type="PANTHER" id="PTHR21502">
    <property type="entry name" value="ZINC FINGER PROTEIN DZIP1"/>
    <property type="match status" value="1"/>
</dbReference>
<dbReference type="GO" id="GO:0097546">
    <property type="term" value="C:ciliary base"/>
    <property type="evidence" value="ECO:0007669"/>
    <property type="project" value="Ensembl"/>
</dbReference>
<reference evidence="22" key="2">
    <citation type="submission" date="2025-09" db="UniProtKB">
        <authorList>
            <consortium name="Ensembl"/>
        </authorList>
    </citation>
    <scope>IDENTIFICATION</scope>
</reference>
<proteinExistence type="inferred from homology"/>
<feature type="domain" description="C2H2-type" evidence="21">
    <location>
        <begin position="171"/>
        <end position="204"/>
    </location>
</feature>
<dbReference type="SMART" id="SM00355">
    <property type="entry name" value="ZnF_C2H2"/>
    <property type="match status" value="1"/>
</dbReference>
<evidence type="ECO:0000256" key="20">
    <source>
        <dbReference type="SAM" id="MobiDB-lite"/>
    </source>
</evidence>
<dbReference type="GO" id="GO:0005829">
    <property type="term" value="C:cytosol"/>
    <property type="evidence" value="ECO:0007669"/>
    <property type="project" value="Ensembl"/>
</dbReference>
<evidence type="ECO:0000256" key="12">
    <source>
        <dbReference type="ARBA" id="ARBA00023069"/>
    </source>
</evidence>
<dbReference type="GO" id="GO:0034451">
    <property type="term" value="C:centriolar satellite"/>
    <property type="evidence" value="ECO:0007669"/>
    <property type="project" value="Ensembl"/>
</dbReference>